<proteinExistence type="predicted"/>
<dbReference type="Proteomes" id="UP000234681">
    <property type="component" value="Chromosome 8"/>
</dbReference>
<organism evidence="1 2">
    <name type="scientific">Rattus norvegicus</name>
    <name type="common">Rat</name>
    <dbReference type="NCBI Taxonomy" id="10116"/>
    <lineage>
        <taxon>Eukaryota</taxon>
        <taxon>Metazoa</taxon>
        <taxon>Chordata</taxon>
        <taxon>Craniata</taxon>
        <taxon>Vertebrata</taxon>
        <taxon>Euteleostomi</taxon>
        <taxon>Mammalia</taxon>
        <taxon>Eutheria</taxon>
        <taxon>Euarchontoglires</taxon>
        <taxon>Glires</taxon>
        <taxon>Rodentia</taxon>
        <taxon>Myomorpha</taxon>
        <taxon>Muroidea</taxon>
        <taxon>Muridae</taxon>
        <taxon>Murinae</taxon>
        <taxon>Rattus</taxon>
    </lineage>
</organism>
<accession>A6JNU0</accession>
<gene>
    <name evidence="1" type="ORF">rCG_31789</name>
</gene>
<reference evidence="1 2" key="1">
    <citation type="submission" date="2005-09" db="EMBL/GenBank/DDBJ databases">
        <authorList>
            <person name="Mural R.J."/>
            <person name="Li P.W."/>
            <person name="Adams M.D."/>
            <person name="Amanatides P.G."/>
            <person name="Baden-Tillson H."/>
            <person name="Barnstead M."/>
            <person name="Chin S.H."/>
            <person name="Dew I."/>
            <person name="Evans C.A."/>
            <person name="Ferriera S."/>
            <person name="Flanigan M."/>
            <person name="Fosler C."/>
            <person name="Glodek A."/>
            <person name="Gu Z."/>
            <person name="Holt R.A."/>
            <person name="Jennings D."/>
            <person name="Kraft C.L."/>
            <person name="Lu F."/>
            <person name="Nguyen T."/>
            <person name="Nusskern D.R."/>
            <person name="Pfannkoch C.M."/>
            <person name="Sitter C."/>
            <person name="Sutton G.G."/>
            <person name="Venter J.C."/>
            <person name="Wang Z."/>
            <person name="Woodage T."/>
            <person name="Zheng X.H."/>
            <person name="Zhong F."/>
        </authorList>
    </citation>
    <scope>NUCLEOTIDE SEQUENCE [LARGE SCALE GENOMIC DNA]</scope>
    <source>
        <strain>BN</strain>
        <strain evidence="2">Sprague-Dawley</strain>
    </source>
</reference>
<protein>
    <submittedName>
        <fullName evidence="1">RCG31789</fullName>
    </submittedName>
</protein>
<sequence>MKARLSSNTERSICLSRHVPPPAQFISSSPGFWGACVFTCICVGQSSMSGVRLSCLPPN</sequence>
<name>A6JNU0_RAT</name>
<evidence type="ECO:0000313" key="1">
    <source>
        <dbReference type="EMBL" id="EDL78276.1"/>
    </source>
</evidence>
<dbReference type="EMBL" id="CH473993">
    <property type="protein sequence ID" value="EDL78276.1"/>
    <property type="molecule type" value="Genomic_DNA"/>
</dbReference>
<evidence type="ECO:0000313" key="2">
    <source>
        <dbReference type="Proteomes" id="UP000234681"/>
    </source>
</evidence>
<dbReference type="AlphaFoldDB" id="A6JNU0"/>